<evidence type="ECO:0000259" key="9">
    <source>
        <dbReference type="PROSITE" id="PS51202"/>
    </source>
</evidence>
<evidence type="ECO:0000313" key="10">
    <source>
        <dbReference type="EMBL" id="RXR22822.1"/>
    </source>
</evidence>
<dbReference type="PROSITE" id="PS51202">
    <property type="entry name" value="RCK_C"/>
    <property type="match status" value="2"/>
</dbReference>
<dbReference type="PANTHER" id="PTHR30445:SF3">
    <property type="entry name" value="TRANSPORT PROTEIN YIDE-RELATED"/>
    <property type="match status" value="1"/>
</dbReference>
<dbReference type="EMBL" id="SBKN01000003">
    <property type="protein sequence ID" value="RXR22822.1"/>
    <property type="molecule type" value="Genomic_DNA"/>
</dbReference>
<feature type="transmembrane region" description="Helical" evidence="8">
    <location>
        <begin position="163"/>
        <end position="183"/>
    </location>
</feature>
<feature type="transmembrane region" description="Helical" evidence="8">
    <location>
        <begin position="502"/>
        <end position="523"/>
    </location>
</feature>
<keyword evidence="4" id="KW-1003">Cell membrane</keyword>
<gene>
    <name evidence="10" type="ORF">EQG61_06205</name>
</gene>
<dbReference type="GO" id="GO:0008324">
    <property type="term" value="F:monoatomic cation transmembrane transporter activity"/>
    <property type="evidence" value="ECO:0007669"/>
    <property type="project" value="InterPro"/>
</dbReference>
<keyword evidence="6 8" id="KW-1133">Transmembrane helix</keyword>
<dbReference type="InterPro" id="IPR006512">
    <property type="entry name" value="YidE_YbjL"/>
</dbReference>
<evidence type="ECO:0000256" key="5">
    <source>
        <dbReference type="ARBA" id="ARBA00022692"/>
    </source>
</evidence>
<evidence type="ECO:0000256" key="3">
    <source>
        <dbReference type="ARBA" id="ARBA00022448"/>
    </source>
</evidence>
<dbReference type="SUPFAM" id="SSF116726">
    <property type="entry name" value="TrkA C-terminal domain-like"/>
    <property type="match status" value="2"/>
</dbReference>
<feature type="domain" description="RCK C-terminal" evidence="9">
    <location>
        <begin position="192"/>
        <end position="281"/>
    </location>
</feature>
<dbReference type="NCBIfam" id="NF003007">
    <property type="entry name" value="PRK03818.1"/>
    <property type="match status" value="1"/>
</dbReference>
<sequence length="555" mass="59785">MDWITTLLTQPSFANTLILFGLVIAIGISLGKVKFFGISLGVTWVLFIGLAFSFAGIVVENEIREFLKDFGLVLFVYTLGLQVGPGFFASLNRNALTNNVLAALMVSLGLVITLLFYFTTTYSIGEMSGVMSGAVTNTPGLAAAQTTLSNIHGGTADNSTVTLAYAVAYPFGVFGIIAAMLVLKKLFKVNIEKETELQNKLQQLRENRVISKHLQLDNQQLIGKTLSQIFEIIKTPIVVSRMFHHGEIITPTPKTVLANGDVLLIVAPKTTFEQLHLLIGAESSMNLKTAIDSNLISQHFVVTNKAITHHRLGDIAELHQHDFTFTRLNRAGTQLVPNGNIILQLGDTLKVVGTAEGLEQATKILGNSVKRLEVPDLAPIFIGIVLGLIVGSIPLQIPSIPVPVKIGLAGGPLLVALLLSRFGNQMYLNNYTTHSANLMLRELGISFFLASVGLGSGAQLATAFTGSTGFYWIGMGLVITLIPLLITGWLAKKVFKKNFFEVMGLMAGASTDPPALAFALKIAGNDTPSATYATVYPLTMILRIIGAQLLILFFS</sequence>
<evidence type="ECO:0000256" key="7">
    <source>
        <dbReference type="ARBA" id="ARBA00023136"/>
    </source>
</evidence>
<feature type="transmembrane region" description="Helical" evidence="8">
    <location>
        <begin position="535"/>
        <end position="554"/>
    </location>
</feature>
<dbReference type="NCBIfam" id="TIGR01625">
    <property type="entry name" value="YidE_YbjL_dupl"/>
    <property type="match status" value="2"/>
</dbReference>
<proteinExistence type="inferred from homology"/>
<dbReference type="GO" id="GO:0006813">
    <property type="term" value="P:potassium ion transport"/>
    <property type="evidence" value="ECO:0007669"/>
    <property type="project" value="InterPro"/>
</dbReference>
<comment type="similarity">
    <text evidence="2">Belongs to the AAE transporter (TC 2.A.81) family.</text>
</comment>
<dbReference type="InterPro" id="IPR006037">
    <property type="entry name" value="RCK_C"/>
</dbReference>
<feature type="transmembrane region" description="Helical" evidence="8">
    <location>
        <begin position="70"/>
        <end position="88"/>
    </location>
</feature>
<comment type="caution">
    <text evidence="10">The sequence shown here is derived from an EMBL/GenBank/DDBJ whole genome shotgun (WGS) entry which is preliminary data.</text>
</comment>
<evidence type="ECO:0000256" key="8">
    <source>
        <dbReference type="SAM" id="Phobius"/>
    </source>
</evidence>
<keyword evidence="7 8" id="KW-0472">Membrane</keyword>
<feature type="transmembrane region" description="Helical" evidence="8">
    <location>
        <begin position="377"/>
        <end position="397"/>
    </location>
</feature>
<keyword evidence="3" id="KW-0813">Transport</keyword>
<dbReference type="Pfam" id="PF06826">
    <property type="entry name" value="Asp-Al_Ex"/>
    <property type="match status" value="2"/>
</dbReference>
<protein>
    <submittedName>
        <fullName evidence="10">Putative transporter</fullName>
    </submittedName>
</protein>
<feature type="transmembrane region" description="Helical" evidence="8">
    <location>
        <begin position="470"/>
        <end position="490"/>
    </location>
</feature>
<dbReference type="Pfam" id="PF02080">
    <property type="entry name" value="TrkA_C"/>
    <property type="match status" value="1"/>
</dbReference>
<dbReference type="AlphaFoldDB" id="A0A4Q1K9Q2"/>
<evidence type="ECO:0000256" key="1">
    <source>
        <dbReference type="ARBA" id="ARBA00004651"/>
    </source>
</evidence>
<dbReference type="Gene3D" id="3.30.70.1450">
    <property type="entry name" value="Regulator of K+ conductance, C-terminal domain"/>
    <property type="match status" value="2"/>
</dbReference>
<dbReference type="InterPro" id="IPR050144">
    <property type="entry name" value="AAE_transporter"/>
</dbReference>
<evidence type="ECO:0000256" key="4">
    <source>
        <dbReference type="ARBA" id="ARBA00022475"/>
    </source>
</evidence>
<reference evidence="11" key="1">
    <citation type="submission" date="2019-01" db="EMBL/GenBank/DDBJ databases">
        <title>Cytophagaceae bacterium strain CAR-16.</title>
        <authorList>
            <person name="Chen W.-M."/>
        </authorList>
    </citation>
    <scope>NUCLEOTIDE SEQUENCE [LARGE SCALE GENOMIC DNA]</scope>
    <source>
        <strain evidence="11">WWJ-16</strain>
    </source>
</reference>
<dbReference type="RefSeq" id="WP_129461052.1">
    <property type="nucleotide sequence ID" value="NZ_SBKN01000003.1"/>
</dbReference>
<dbReference type="GO" id="GO:0005886">
    <property type="term" value="C:plasma membrane"/>
    <property type="evidence" value="ECO:0007669"/>
    <property type="project" value="UniProtKB-SubCell"/>
</dbReference>
<feature type="transmembrane region" description="Helical" evidence="8">
    <location>
        <begin position="38"/>
        <end position="58"/>
    </location>
</feature>
<dbReference type="PANTHER" id="PTHR30445">
    <property type="entry name" value="K(+)_H(+) ANTIPORTER SUBUNIT KHTT"/>
    <property type="match status" value="1"/>
</dbReference>
<evidence type="ECO:0000256" key="6">
    <source>
        <dbReference type="ARBA" id="ARBA00022989"/>
    </source>
</evidence>
<feature type="transmembrane region" description="Helical" evidence="8">
    <location>
        <begin position="403"/>
        <end position="422"/>
    </location>
</feature>
<accession>A0A4Q1K9Q2</accession>
<dbReference type="InterPro" id="IPR036721">
    <property type="entry name" value="RCK_C_sf"/>
</dbReference>
<evidence type="ECO:0000256" key="2">
    <source>
        <dbReference type="ARBA" id="ARBA00009854"/>
    </source>
</evidence>
<dbReference type="Proteomes" id="UP000289857">
    <property type="component" value="Unassembled WGS sequence"/>
</dbReference>
<feature type="transmembrane region" description="Helical" evidence="8">
    <location>
        <begin position="100"/>
        <end position="118"/>
    </location>
</feature>
<evidence type="ECO:0000313" key="11">
    <source>
        <dbReference type="Proteomes" id="UP000289857"/>
    </source>
</evidence>
<dbReference type="OrthoDB" id="9155749at2"/>
<keyword evidence="11" id="KW-1185">Reference proteome</keyword>
<name>A0A4Q1K9Q2_9FLAO</name>
<comment type="subcellular location">
    <subcellularLocation>
        <location evidence="1">Cell membrane</location>
        <topology evidence="1">Multi-pass membrane protein</topology>
    </subcellularLocation>
</comment>
<feature type="domain" description="RCK C-terminal" evidence="9">
    <location>
        <begin position="285"/>
        <end position="367"/>
    </location>
</feature>
<feature type="transmembrane region" description="Helical" evidence="8">
    <location>
        <begin position="12"/>
        <end position="31"/>
    </location>
</feature>
<feature type="transmembrane region" description="Helical" evidence="8">
    <location>
        <begin position="443"/>
        <end position="464"/>
    </location>
</feature>
<organism evidence="10 11">
    <name type="scientific">Flavobacterium stagni</name>
    <dbReference type="NCBI Taxonomy" id="2506421"/>
    <lineage>
        <taxon>Bacteria</taxon>
        <taxon>Pseudomonadati</taxon>
        <taxon>Bacteroidota</taxon>
        <taxon>Flavobacteriia</taxon>
        <taxon>Flavobacteriales</taxon>
        <taxon>Flavobacteriaceae</taxon>
        <taxon>Flavobacterium</taxon>
    </lineage>
</organism>
<keyword evidence="5 8" id="KW-0812">Transmembrane</keyword>